<gene>
    <name evidence="3" type="ORF">GV827_19775</name>
</gene>
<comment type="similarity">
    <text evidence="1 2">Belongs to the ArsC family.</text>
</comment>
<name>A0A6P0CJD1_9RHOB</name>
<comment type="caution">
    <text evidence="3">The sequence shown here is derived from an EMBL/GenBank/DDBJ whole genome shotgun (WGS) entry which is preliminary data.</text>
</comment>
<dbReference type="PANTHER" id="PTHR30041">
    <property type="entry name" value="ARSENATE REDUCTASE"/>
    <property type="match status" value="1"/>
</dbReference>
<evidence type="ECO:0008006" key="5">
    <source>
        <dbReference type="Google" id="ProtNLM"/>
    </source>
</evidence>
<dbReference type="AlphaFoldDB" id="A0A6P0CJD1"/>
<dbReference type="PANTHER" id="PTHR30041:SF8">
    <property type="entry name" value="PROTEIN YFFB"/>
    <property type="match status" value="1"/>
</dbReference>
<keyword evidence="4" id="KW-1185">Reference proteome</keyword>
<accession>A0A6P0CJD1</accession>
<reference evidence="3 4" key="1">
    <citation type="submission" date="2020-01" db="EMBL/GenBank/DDBJ databases">
        <title>Sulfitobacter sediminilitoris sp. nov., isolated from a tidal flat.</title>
        <authorList>
            <person name="Park S."/>
            <person name="Yoon J.-H."/>
        </authorList>
    </citation>
    <scope>NUCLEOTIDE SEQUENCE [LARGE SCALE GENOMIC DNA]</scope>
    <source>
        <strain evidence="3 4">JBTF-M27</strain>
    </source>
</reference>
<proteinExistence type="inferred from homology"/>
<protein>
    <recommendedName>
        <fullName evidence="5">Glutaredoxin domain-containing protein</fullName>
    </recommendedName>
</protein>
<evidence type="ECO:0000313" key="4">
    <source>
        <dbReference type="Proteomes" id="UP000468591"/>
    </source>
</evidence>
<dbReference type="RefSeq" id="WP_164355544.1">
    <property type="nucleotide sequence ID" value="NZ_JAABNT010000018.1"/>
</dbReference>
<dbReference type="EMBL" id="JAABNT010000018">
    <property type="protein sequence ID" value="NEK24623.1"/>
    <property type="molecule type" value="Genomic_DNA"/>
</dbReference>
<evidence type="ECO:0000256" key="2">
    <source>
        <dbReference type="PROSITE-ProRule" id="PRU01282"/>
    </source>
</evidence>
<dbReference type="InterPro" id="IPR036249">
    <property type="entry name" value="Thioredoxin-like_sf"/>
</dbReference>
<dbReference type="SUPFAM" id="SSF52833">
    <property type="entry name" value="Thioredoxin-like"/>
    <property type="match status" value="1"/>
</dbReference>
<dbReference type="Gene3D" id="3.40.30.10">
    <property type="entry name" value="Glutaredoxin"/>
    <property type="match status" value="1"/>
</dbReference>
<evidence type="ECO:0000256" key="1">
    <source>
        <dbReference type="ARBA" id="ARBA00007198"/>
    </source>
</evidence>
<evidence type="ECO:0000313" key="3">
    <source>
        <dbReference type="EMBL" id="NEK24623.1"/>
    </source>
</evidence>
<dbReference type="PROSITE" id="PS51353">
    <property type="entry name" value="ARSC"/>
    <property type="match status" value="1"/>
</dbReference>
<dbReference type="Proteomes" id="UP000468591">
    <property type="component" value="Unassembled WGS sequence"/>
</dbReference>
<sequence>MIIFGLRTCAVCQRCLKALEATGRDVSFRDVRAEPLSEAELAELIVEFGDRLVDRTSNDYRALNDWLKNSEAEAQISAQPKVMTRPVIRDHDEFYLGWDDAVQKALTRQRE</sequence>
<organism evidence="3 4">
    <name type="scientific">Sulfitobacter sediminilitoris</name>
    <dbReference type="NCBI Taxonomy" id="2698830"/>
    <lineage>
        <taxon>Bacteria</taxon>
        <taxon>Pseudomonadati</taxon>
        <taxon>Pseudomonadota</taxon>
        <taxon>Alphaproteobacteria</taxon>
        <taxon>Rhodobacterales</taxon>
        <taxon>Roseobacteraceae</taxon>
        <taxon>Sulfitobacter</taxon>
    </lineage>
</organism>
<dbReference type="InterPro" id="IPR006660">
    <property type="entry name" value="Arsenate_reductase-like"/>
</dbReference>